<keyword evidence="2" id="KW-1133">Transmembrane helix</keyword>
<evidence type="ECO:0000256" key="1">
    <source>
        <dbReference type="SAM" id="MobiDB-lite"/>
    </source>
</evidence>
<sequence length="535" mass="56571">MDRAEAVIPQTKGGEAAPRAALPGSTGLAGLRLRIAGARLDPYLLGAVFFGAYVLLSLVRYRRMLTMSWDLGIFEQAVKGYAHLQAPTTQLKGPGFNALGDHFSPVTALIAPFYRVFPSPATLLVAQALLFALSVVPVTRGAALLLGRGRGLAVGAAYGLSWGVQRAVDFDFHEIAFAMPLLAFSLEALVRKRWAAAMWWALPLVLVKEDMGVTAATIGAIVWWRTREAAEPGASVPAQAAAADERRAAGGSPGDGVGPDGTEQGSTPEGGDQVEAPLSDAQRYGPWAIGLMGFGVAASALAIGVLIPAFHGPGYDAFNHINGDGTMTGRIPFGTALRTLLWILLPTSGLLALRSPLIVAALPTVGWRFLSHYPENWGTAWHYSAVLMPVIFLALVDAADRSRRSPRPWLRSYASGVPAAAVGAAMALTLSLPLASLGHTDTYKVDARTKAVEKLLDLIPDGATVEANVGPISRLVHRTTVYWVGGANGVVPQYIALDNSSGWVPDPVSYGTSLHPGATYTEIANQDGYVILRRS</sequence>
<feature type="transmembrane region" description="Helical" evidence="2">
    <location>
        <begin position="412"/>
        <end position="435"/>
    </location>
</feature>
<organism evidence="3 4">
    <name type="scientific">Actinacidiphila paucisporea</name>
    <dbReference type="NCBI Taxonomy" id="310782"/>
    <lineage>
        <taxon>Bacteria</taxon>
        <taxon>Bacillati</taxon>
        <taxon>Actinomycetota</taxon>
        <taxon>Actinomycetes</taxon>
        <taxon>Kitasatosporales</taxon>
        <taxon>Streptomycetaceae</taxon>
        <taxon>Actinacidiphila</taxon>
    </lineage>
</organism>
<dbReference type="OrthoDB" id="5240834at2"/>
<feature type="transmembrane region" description="Helical" evidence="2">
    <location>
        <begin position="340"/>
        <end position="361"/>
    </location>
</feature>
<dbReference type="STRING" id="310782.SAMN05216499_107183"/>
<dbReference type="Pfam" id="PF09852">
    <property type="entry name" value="DUF2079"/>
    <property type="match status" value="1"/>
</dbReference>
<protein>
    <submittedName>
        <fullName evidence="3">Predicted membrane protein</fullName>
    </submittedName>
</protein>
<dbReference type="AlphaFoldDB" id="A0A1M7F3G8"/>
<evidence type="ECO:0000313" key="4">
    <source>
        <dbReference type="Proteomes" id="UP000184111"/>
    </source>
</evidence>
<keyword evidence="2" id="KW-0472">Membrane</keyword>
<dbReference type="RefSeq" id="WP_159450250.1">
    <property type="nucleotide sequence ID" value="NZ_FRBI01000007.1"/>
</dbReference>
<accession>A0A1M7F3G8</accession>
<proteinExistence type="predicted"/>
<keyword evidence="4" id="KW-1185">Reference proteome</keyword>
<reference evidence="3 4" key="1">
    <citation type="submission" date="2016-11" db="EMBL/GenBank/DDBJ databases">
        <authorList>
            <person name="Jaros S."/>
            <person name="Januszkiewicz K."/>
            <person name="Wedrychowicz H."/>
        </authorList>
    </citation>
    <scope>NUCLEOTIDE SEQUENCE [LARGE SCALE GENOMIC DNA]</scope>
    <source>
        <strain evidence="3 4">CGMCC 4.2025</strain>
    </source>
</reference>
<evidence type="ECO:0000313" key="3">
    <source>
        <dbReference type="EMBL" id="SHL98614.1"/>
    </source>
</evidence>
<gene>
    <name evidence="3" type="ORF">SAMN05216499_107183</name>
</gene>
<keyword evidence="2" id="KW-0812">Transmembrane</keyword>
<feature type="transmembrane region" description="Helical" evidence="2">
    <location>
        <begin position="381"/>
        <end position="400"/>
    </location>
</feature>
<dbReference type="InterPro" id="IPR018650">
    <property type="entry name" value="STSV1_Orf64"/>
</dbReference>
<dbReference type="EMBL" id="FRBI01000007">
    <property type="protein sequence ID" value="SHL98614.1"/>
    <property type="molecule type" value="Genomic_DNA"/>
</dbReference>
<feature type="transmembrane region" description="Helical" evidence="2">
    <location>
        <begin position="287"/>
        <end position="310"/>
    </location>
</feature>
<feature type="transmembrane region" description="Helical" evidence="2">
    <location>
        <begin position="43"/>
        <end position="61"/>
    </location>
</feature>
<evidence type="ECO:0000256" key="2">
    <source>
        <dbReference type="SAM" id="Phobius"/>
    </source>
</evidence>
<feature type="region of interest" description="Disordered" evidence="1">
    <location>
        <begin position="234"/>
        <end position="277"/>
    </location>
</feature>
<name>A0A1M7F3G8_9ACTN</name>
<dbReference type="Proteomes" id="UP000184111">
    <property type="component" value="Unassembled WGS sequence"/>
</dbReference>